<dbReference type="Proteomes" id="UP001057402">
    <property type="component" value="Chromosome 1"/>
</dbReference>
<sequence length="135" mass="15132">MEAGYYHRLFSLAFSSYLCCWRKRARPAGWIATSKSLRSRLACTPIKGIKAIKGPRWGDVETDKDIVIHPLKNMMAEESSGEKEKLNASALHSNELCLGDDQITRGPLDRLCKIEIKTSARRFVNPPHFLATGGE</sequence>
<evidence type="ECO:0000313" key="2">
    <source>
        <dbReference type="Proteomes" id="UP001057402"/>
    </source>
</evidence>
<reference evidence="2" key="1">
    <citation type="journal article" date="2023" name="Front. Plant Sci.">
        <title>Chromosomal-level genome assembly of Melastoma candidum provides insights into trichome evolution.</title>
        <authorList>
            <person name="Zhong Y."/>
            <person name="Wu W."/>
            <person name="Sun C."/>
            <person name="Zou P."/>
            <person name="Liu Y."/>
            <person name="Dai S."/>
            <person name="Zhou R."/>
        </authorList>
    </citation>
    <scope>NUCLEOTIDE SEQUENCE [LARGE SCALE GENOMIC DNA]</scope>
</reference>
<organism evidence="1 2">
    <name type="scientific">Melastoma candidum</name>
    <dbReference type="NCBI Taxonomy" id="119954"/>
    <lineage>
        <taxon>Eukaryota</taxon>
        <taxon>Viridiplantae</taxon>
        <taxon>Streptophyta</taxon>
        <taxon>Embryophyta</taxon>
        <taxon>Tracheophyta</taxon>
        <taxon>Spermatophyta</taxon>
        <taxon>Magnoliopsida</taxon>
        <taxon>eudicotyledons</taxon>
        <taxon>Gunneridae</taxon>
        <taxon>Pentapetalae</taxon>
        <taxon>rosids</taxon>
        <taxon>malvids</taxon>
        <taxon>Myrtales</taxon>
        <taxon>Melastomataceae</taxon>
        <taxon>Melastomatoideae</taxon>
        <taxon>Melastomateae</taxon>
        <taxon>Melastoma</taxon>
    </lineage>
</organism>
<name>A0ACB9SA09_9MYRT</name>
<protein>
    <submittedName>
        <fullName evidence="1">Uncharacterized protein</fullName>
    </submittedName>
</protein>
<proteinExistence type="predicted"/>
<keyword evidence="2" id="KW-1185">Reference proteome</keyword>
<accession>A0ACB9SA09</accession>
<evidence type="ECO:0000313" key="1">
    <source>
        <dbReference type="EMBL" id="KAI4388030.1"/>
    </source>
</evidence>
<comment type="caution">
    <text evidence="1">The sequence shown here is derived from an EMBL/GenBank/DDBJ whole genome shotgun (WGS) entry which is preliminary data.</text>
</comment>
<dbReference type="EMBL" id="CM042880">
    <property type="protein sequence ID" value="KAI4388030.1"/>
    <property type="molecule type" value="Genomic_DNA"/>
</dbReference>
<gene>
    <name evidence="1" type="ORF">MLD38_000406</name>
</gene>